<dbReference type="Proteomes" id="UP001168146">
    <property type="component" value="Unassembled WGS sequence"/>
</dbReference>
<protein>
    <submittedName>
        <fullName evidence="3">Uncharacterized protein</fullName>
    </submittedName>
</protein>
<reference evidence="3 4" key="1">
    <citation type="submission" date="2017-03" db="EMBL/GenBank/DDBJ databases">
        <title>Genomes of endolithic fungi from Antarctica.</title>
        <authorList>
            <person name="Coleine C."/>
            <person name="Masonjones S."/>
            <person name="Stajich J.E."/>
        </authorList>
    </citation>
    <scope>NUCLEOTIDE SEQUENCE [LARGE SCALE GENOMIC DNA]</scope>
    <source>
        <strain evidence="3 4">CCFEE 5311</strain>
    </source>
</reference>
<name>A0A4U0UHN7_9PEZI</name>
<proteinExistence type="predicted"/>
<gene>
    <name evidence="3" type="ORF">B0A54_13880</name>
    <name evidence="2" type="ORF">LTR82_008604</name>
</gene>
<dbReference type="Proteomes" id="UP000310066">
    <property type="component" value="Unassembled WGS sequence"/>
</dbReference>
<dbReference type="EMBL" id="JASUXU010000025">
    <property type="protein sequence ID" value="KAK0320489.1"/>
    <property type="molecule type" value="Genomic_DNA"/>
</dbReference>
<evidence type="ECO:0000313" key="4">
    <source>
        <dbReference type="Proteomes" id="UP000310066"/>
    </source>
</evidence>
<dbReference type="AlphaFoldDB" id="A0A4U0UHN7"/>
<dbReference type="GO" id="GO:1990811">
    <property type="term" value="C:MWP complex"/>
    <property type="evidence" value="ECO:0007669"/>
    <property type="project" value="TreeGrafter"/>
</dbReference>
<organism evidence="3 4">
    <name type="scientific">Friedmanniomyces endolithicus</name>
    <dbReference type="NCBI Taxonomy" id="329885"/>
    <lineage>
        <taxon>Eukaryota</taxon>
        <taxon>Fungi</taxon>
        <taxon>Dikarya</taxon>
        <taxon>Ascomycota</taxon>
        <taxon>Pezizomycotina</taxon>
        <taxon>Dothideomycetes</taxon>
        <taxon>Dothideomycetidae</taxon>
        <taxon>Mycosphaerellales</taxon>
        <taxon>Teratosphaeriaceae</taxon>
        <taxon>Friedmanniomyces</taxon>
    </lineage>
</organism>
<evidence type="ECO:0000256" key="1">
    <source>
        <dbReference type="SAM" id="MobiDB-lite"/>
    </source>
</evidence>
<dbReference type="STRING" id="329885.A0A4U0UHN7"/>
<evidence type="ECO:0000313" key="2">
    <source>
        <dbReference type="EMBL" id="KAK0320489.1"/>
    </source>
</evidence>
<feature type="compositionally biased region" description="Basic and acidic residues" evidence="1">
    <location>
        <begin position="1"/>
        <end position="10"/>
    </location>
</feature>
<dbReference type="PANTHER" id="PTHR16220:SF0">
    <property type="entry name" value="WD REPEAT-CONTAINING PROTEIN WRAP73"/>
    <property type="match status" value="1"/>
</dbReference>
<feature type="region of interest" description="Disordered" evidence="1">
    <location>
        <begin position="1"/>
        <end position="21"/>
    </location>
</feature>
<comment type="caution">
    <text evidence="3">The sequence shown here is derived from an EMBL/GenBank/DDBJ whole genome shotgun (WGS) entry which is preliminary data.</text>
</comment>
<dbReference type="PANTHER" id="PTHR16220">
    <property type="entry name" value="WD REPEAT PROTEIN 8-RELATED"/>
    <property type="match status" value="1"/>
</dbReference>
<sequence length="538" mass="58191">MEISQRHEGARGTISPSGSLVAHSSNSKLRVSYAQQPATLLSHSSIRTAAKEVSTLKWSSDSANIAIVSNKLVEVQAVEGHAHPTRIENGSGSLGRFVGADFVGRHHLLTSWEFGRAKIWDLSTGKGTDLGDLKTTCDEPAWQQRPESTGDIRTVALLTRLAAEDTLTMHFPELSTSMQPLKLPTVDAKSMSWSPDGRWLAVLDTATASPSVYFYTPDAHQYRSYPSAANLEGDGCLGVKAINWSADSRVVALSRYDGTVVLLNTITFTPLAVIKHTTTVEQSNLPPHQQTPIWREAVSASNERSYALASQPVSPPLSRTKPTIEPVELGVAEASFSSNGSYLATRDERMLSTVWIWNVATLAAHAVVMQHSNVRKAQWHPTRASLVILDCGEGIAYLYDVATSSAPLAVNAPLPGSPTLSWVHTAAESKLAILAAARSSFWILYPEGAESVSDDARAGVEVGGELFEEGASEDSLLDILSGRKPALPYEIEESYTKMVELEMGEADEGADVAFDDTFREKKKADTDAVDPLDDSQIF</sequence>
<evidence type="ECO:0000313" key="3">
    <source>
        <dbReference type="EMBL" id="TKA34917.1"/>
    </source>
</evidence>
<dbReference type="Gene3D" id="2.130.10.10">
    <property type="entry name" value="YVTN repeat-like/Quinoprotein amine dehydrogenase"/>
    <property type="match status" value="2"/>
</dbReference>
<dbReference type="GO" id="GO:0005815">
    <property type="term" value="C:microtubule organizing center"/>
    <property type="evidence" value="ECO:0007669"/>
    <property type="project" value="TreeGrafter"/>
</dbReference>
<dbReference type="EMBL" id="NAJP01000075">
    <property type="protein sequence ID" value="TKA34917.1"/>
    <property type="molecule type" value="Genomic_DNA"/>
</dbReference>
<dbReference type="InterPro" id="IPR015943">
    <property type="entry name" value="WD40/YVTN_repeat-like_dom_sf"/>
</dbReference>
<dbReference type="GO" id="GO:1990810">
    <property type="term" value="P:microtubule anchoring at mitotic spindle pole body"/>
    <property type="evidence" value="ECO:0007669"/>
    <property type="project" value="TreeGrafter"/>
</dbReference>
<reference evidence="2" key="2">
    <citation type="submission" date="2021-12" db="EMBL/GenBank/DDBJ databases">
        <title>Black yeast isolated from Biological Soil Crust.</title>
        <authorList>
            <person name="Kurbessoian T."/>
        </authorList>
    </citation>
    <scope>NUCLEOTIDE SEQUENCE</scope>
    <source>
        <strain evidence="2">CCFEE 5208</strain>
    </source>
</reference>
<dbReference type="InterPro" id="IPR052778">
    <property type="entry name" value="Centrosome-WD_assoc"/>
</dbReference>
<dbReference type="SUPFAM" id="SSF82171">
    <property type="entry name" value="DPP6 N-terminal domain-like"/>
    <property type="match status" value="1"/>
</dbReference>
<accession>A0A4U0UHN7</accession>
<dbReference type="OrthoDB" id="308690at2759"/>